<gene>
    <name evidence="2" type="ORF">THRCLA_09009</name>
</gene>
<dbReference type="Proteomes" id="UP000243217">
    <property type="component" value="Unassembled WGS sequence"/>
</dbReference>
<protein>
    <submittedName>
        <fullName evidence="2">Uncharacterized protein</fullName>
    </submittedName>
</protein>
<dbReference type="AlphaFoldDB" id="A0A1V9Z075"/>
<keyword evidence="1" id="KW-0812">Transmembrane</keyword>
<accession>A0A1V9Z075</accession>
<comment type="caution">
    <text evidence="2">The sequence shown here is derived from an EMBL/GenBank/DDBJ whole genome shotgun (WGS) entry which is preliminary data.</text>
</comment>
<proteinExistence type="predicted"/>
<keyword evidence="1" id="KW-1133">Transmembrane helix</keyword>
<sequence length="133" mass="15064">MTRKSSTLHLIIGFYSICGLVVFSAATYKLSSNLYLCISTLVSIFMQLFVFHLNCVDQLIINSTFVDEHIRSNELRTDLSCLHIQECDIPFGLNGNTSSQFPKLLEMTKLTDWNISSDYSPPSCYVLILDILN</sequence>
<feature type="transmembrane region" description="Helical" evidence="1">
    <location>
        <begin position="33"/>
        <end position="53"/>
    </location>
</feature>
<dbReference type="EMBL" id="JNBS01002429">
    <property type="protein sequence ID" value="OQR91405.1"/>
    <property type="molecule type" value="Genomic_DNA"/>
</dbReference>
<name>A0A1V9Z075_9STRA</name>
<reference evidence="2 3" key="1">
    <citation type="journal article" date="2014" name="Genome Biol. Evol.">
        <title>The secreted proteins of Achlya hypogyna and Thraustotheca clavata identify the ancestral oomycete secretome and reveal gene acquisitions by horizontal gene transfer.</title>
        <authorList>
            <person name="Misner I."/>
            <person name="Blouin N."/>
            <person name="Leonard G."/>
            <person name="Richards T.A."/>
            <person name="Lane C.E."/>
        </authorList>
    </citation>
    <scope>NUCLEOTIDE SEQUENCE [LARGE SCALE GENOMIC DNA]</scope>
    <source>
        <strain evidence="2 3">ATCC 34112</strain>
    </source>
</reference>
<keyword evidence="3" id="KW-1185">Reference proteome</keyword>
<organism evidence="2 3">
    <name type="scientific">Thraustotheca clavata</name>
    <dbReference type="NCBI Taxonomy" id="74557"/>
    <lineage>
        <taxon>Eukaryota</taxon>
        <taxon>Sar</taxon>
        <taxon>Stramenopiles</taxon>
        <taxon>Oomycota</taxon>
        <taxon>Saprolegniomycetes</taxon>
        <taxon>Saprolegniales</taxon>
        <taxon>Achlyaceae</taxon>
        <taxon>Thraustotheca</taxon>
    </lineage>
</organism>
<feature type="transmembrane region" description="Helical" evidence="1">
    <location>
        <begin position="7"/>
        <end position="27"/>
    </location>
</feature>
<evidence type="ECO:0000313" key="2">
    <source>
        <dbReference type="EMBL" id="OQR91405.1"/>
    </source>
</evidence>
<keyword evidence="1" id="KW-0472">Membrane</keyword>
<evidence type="ECO:0000256" key="1">
    <source>
        <dbReference type="SAM" id="Phobius"/>
    </source>
</evidence>
<evidence type="ECO:0000313" key="3">
    <source>
        <dbReference type="Proteomes" id="UP000243217"/>
    </source>
</evidence>